<proteinExistence type="predicted"/>
<keyword evidence="1" id="KW-0175">Coiled coil</keyword>
<evidence type="ECO:0000256" key="1">
    <source>
        <dbReference type="SAM" id="Coils"/>
    </source>
</evidence>
<evidence type="ECO:0000313" key="3">
    <source>
        <dbReference type="Proteomes" id="UP000231474"/>
    </source>
</evidence>
<dbReference type="Proteomes" id="UP000231474">
    <property type="component" value="Unassembled WGS sequence"/>
</dbReference>
<evidence type="ECO:0000313" key="2">
    <source>
        <dbReference type="EMBL" id="PJE67571.1"/>
    </source>
</evidence>
<protein>
    <submittedName>
        <fullName evidence="2">Uncharacterized protein</fullName>
    </submittedName>
</protein>
<comment type="caution">
    <text evidence="2">The sequence shown here is derived from an EMBL/GenBank/DDBJ whole genome shotgun (WGS) entry which is preliminary data.</text>
</comment>
<dbReference type="EMBL" id="PFEK01000031">
    <property type="protein sequence ID" value="PJE67571.1"/>
    <property type="molecule type" value="Genomic_DNA"/>
</dbReference>
<name>A0A2M8L3R9_9BACT</name>
<reference evidence="3" key="1">
    <citation type="submission" date="2017-09" db="EMBL/GenBank/DDBJ databases">
        <title>Depth-based differentiation of microbial function through sediment-hosted aquifers and enrichment of novel symbionts in the deep terrestrial subsurface.</title>
        <authorList>
            <person name="Probst A.J."/>
            <person name="Ladd B."/>
            <person name="Jarett J.K."/>
            <person name="Geller-Mcgrath D.E."/>
            <person name="Sieber C.M.K."/>
            <person name="Emerson J.B."/>
            <person name="Anantharaman K."/>
            <person name="Thomas B.C."/>
            <person name="Malmstrom R."/>
            <person name="Stieglmeier M."/>
            <person name="Klingl A."/>
            <person name="Woyke T."/>
            <person name="Ryan C.M."/>
            <person name="Banfield J.F."/>
        </authorList>
    </citation>
    <scope>NUCLEOTIDE SEQUENCE [LARGE SCALE GENOMIC DNA]</scope>
</reference>
<organism evidence="2 3">
    <name type="scientific">Candidatus Shapirobacteria bacterium CG10_big_fil_rev_8_21_14_0_10_40_9</name>
    <dbReference type="NCBI Taxonomy" id="1974888"/>
    <lineage>
        <taxon>Bacteria</taxon>
        <taxon>Candidatus Shapironibacteriota</taxon>
    </lineage>
</organism>
<sequence>MLTQKDFDEIEKIVDKELEEKIKFLPTKDEFYGKMDELMGEVKAIREEQAVISGYKDKLENHETRIIKLEETSPL</sequence>
<dbReference type="AlphaFoldDB" id="A0A2M8L3R9"/>
<feature type="coiled-coil region" evidence="1">
    <location>
        <begin position="45"/>
        <end position="72"/>
    </location>
</feature>
<accession>A0A2M8L3R9</accession>
<gene>
    <name evidence="2" type="ORF">COU95_01635</name>
</gene>